<comment type="caution">
    <text evidence="9">The sequence shown here is derived from an EMBL/GenBank/DDBJ whole genome shotgun (WGS) entry which is preliminary data.</text>
</comment>
<dbReference type="EC" id="6.2.1.3" evidence="6 7"/>
<dbReference type="GO" id="GO:0004467">
    <property type="term" value="F:long-chain fatty acid-CoA ligase activity"/>
    <property type="evidence" value="ECO:0007669"/>
    <property type="project" value="UniProtKB-EC"/>
</dbReference>
<evidence type="ECO:0000256" key="2">
    <source>
        <dbReference type="ARBA" id="ARBA00022598"/>
    </source>
</evidence>
<evidence type="ECO:0000256" key="4">
    <source>
        <dbReference type="ARBA" id="ARBA00022832"/>
    </source>
</evidence>
<keyword evidence="5 7" id="KW-0067">ATP-binding</keyword>
<dbReference type="STRING" id="56857.A0A200QSW3"/>
<keyword evidence="3 7" id="KW-0547">Nucleotide-binding</keyword>
<protein>
    <recommendedName>
        <fullName evidence="6 7">Long-chain-fatty-acid--CoA ligase</fullName>
        <ecNumber evidence="6 7">6.2.1.3</ecNumber>
    </recommendedName>
</protein>
<keyword evidence="2 7" id="KW-0436">Ligase</keyword>
<keyword evidence="10" id="KW-1185">Reference proteome</keyword>
<evidence type="ECO:0000256" key="7">
    <source>
        <dbReference type="RuleBase" id="RU369030"/>
    </source>
</evidence>
<organism evidence="9 10">
    <name type="scientific">Macleaya cordata</name>
    <name type="common">Five-seeded plume-poppy</name>
    <name type="synonym">Bocconia cordata</name>
    <dbReference type="NCBI Taxonomy" id="56857"/>
    <lineage>
        <taxon>Eukaryota</taxon>
        <taxon>Viridiplantae</taxon>
        <taxon>Streptophyta</taxon>
        <taxon>Embryophyta</taxon>
        <taxon>Tracheophyta</taxon>
        <taxon>Spermatophyta</taxon>
        <taxon>Magnoliopsida</taxon>
        <taxon>Ranunculales</taxon>
        <taxon>Papaveraceae</taxon>
        <taxon>Papaveroideae</taxon>
        <taxon>Macleaya</taxon>
    </lineage>
</organism>
<dbReference type="OrthoDB" id="1700726at2759"/>
<dbReference type="Proteomes" id="UP000195402">
    <property type="component" value="Unassembled WGS sequence"/>
</dbReference>
<dbReference type="GO" id="GO:0005524">
    <property type="term" value="F:ATP binding"/>
    <property type="evidence" value="ECO:0007669"/>
    <property type="project" value="UniProtKB-KW"/>
</dbReference>
<keyword evidence="4 7" id="KW-0276">Fatty acid metabolism</keyword>
<dbReference type="InterPro" id="IPR000873">
    <property type="entry name" value="AMP-dep_synth/lig_dom"/>
</dbReference>
<evidence type="ECO:0000256" key="1">
    <source>
        <dbReference type="ARBA" id="ARBA00006432"/>
    </source>
</evidence>
<dbReference type="EMBL" id="MVGT01001110">
    <property type="protein sequence ID" value="OVA13567.1"/>
    <property type="molecule type" value="Genomic_DNA"/>
</dbReference>
<dbReference type="OMA" id="HADPEHS"/>
<accession>A0A200QSW3</accession>
<dbReference type="GO" id="GO:0010025">
    <property type="term" value="P:wax biosynthetic process"/>
    <property type="evidence" value="ECO:0007669"/>
    <property type="project" value="TreeGrafter"/>
</dbReference>
<dbReference type="InterPro" id="IPR042099">
    <property type="entry name" value="ANL_N_sf"/>
</dbReference>
<dbReference type="Gene3D" id="3.40.50.12780">
    <property type="entry name" value="N-terminal domain of ligase-like"/>
    <property type="match status" value="1"/>
</dbReference>
<dbReference type="CDD" id="cd05927">
    <property type="entry name" value="LC-FACS_euk"/>
    <property type="match status" value="1"/>
</dbReference>
<evidence type="ECO:0000256" key="6">
    <source>
        <dbReference type="ARBA" id="ARBA00026121"/>
    </source>
</evidence>
<dbReference type="PROSITE" id="PS00455">
    <property type="entry name" value="AMP_BINDING"/>
    <property type="match status" value="1"/>
</dbReference>
<comment type="function">
    <text evidence="7">Catalyzes the conversion of long-chain fatty acids to their active form acyl-CoAs for both synthesis of cellular lipids, and degradation via beta-oxidation.</text>
</comment>
<feature type="domain" description="AMP-dependent synthetase/ligase" evidence="8">
    <location>
        <begin position="50"/>
        <end position="481"/>
    </location>
</feature>
<dbReference type="InterPro" id="IPR020845">
    <property type="entry name" value="AMP-binding_CS"/>
</dbReference>
<dbReference type="PANTHER" id="PTHR43272">
    <property type="entry name" value="LONG-CHAIN-FATTY-ACID--COA LIGASE"/>
    <property type="match status" value="1"/>
</dbReference>
<proteinExistence type="inferred from homology"/>
<evidence type="ECO:0000313" key="9">
    <source>
        <dbReference type="EMBL" id="OVA13567.1"/>
    </source>
</evidence>
<evidence type="ECO:0000256" key="3">
    <source>
        <dbReference type="ARBA" id="ARBA00022741"/>
    </source>
</evidence>
<comment type="similarity">
    <text evidence="1 7">Belongs to the ATP-dependent AMP-binding enzyme family.</text>
</comment>
<dbReference type="GO" id="GO:0005783">
    <property type="term" value="C:endoplasmic reticulum"/>
    <property type="evidence" value="ECO:0007669"/>
    <property type="project" value="TreeGrafter"/>
</dbReference>
<dbReference type="InParanoid" id="A0A200QSW3"/>
<evidence type="ECO:0000256" key="5">
    <source>
        <dbReference type="ARBA" id="ARBA00022840"/>
    </source>
</evidence>
<dbReference type="PANTHER" id="PTHR43272:SF6">
    <property type="entry name" value="LONG CHAIN ACYL-COA SYNTHETASE 1"/>
    <property type="match status" value="1"/>
</dbReference>
<evidence type="ECO:0000313" key="10">
    <source>
        <dbReference type="Proteomes" id="UP000195402"/>
    </source>
</evidence>
<dbReference type="Pfam" id="PF00501">
    <property type="entry name" value="AMP-binding"/>
    <property type="match status" value="1"/>
</dbReference>
<gene>
    <name evidence="9" type="ORF">BVC80_379g99</name>
</gene>
<dbReference type="GO" id="GO:0016020">
    <property type="term" value="C:membrane"/>
    <property type="evidence" value="ECO:0007669"/>
    <property type="project" value="TreeGrafter"/>
</dbReference>
<dbReference type="InterPro" id="IPR045311">
    <property type="entry name" value="LC-FACS_euk"/>
</dbReference>
<comment type="catalytic activity">
    <reaction evidence="7">
        <text>a long-chain fatty acid + ATP + CoA = a long-chain fatty acyl-CoA + AMP + diphosphate</text>
        <dbReference type="Rhea" id="RHEA:15421"/>
        <dbReference type="ChEBI" id="CHEBI:30616"/>
        <dbReference type="ChEBI" id="CHEBI:33019"/>
        <dbReference type="ChEBI" id="CHEBI:57287"/>
        <dbReference type="ChEBI" id="CHEBI:57560"/>
        <dbReference type="ChEBI" id="CHEBI:83139"/>
        <dbReference type="ChEBI" id="CHEBI:456215"/>
        <dbReference type="EC" id="6.2.1.3"/>
    </reaction>
</comment>
<dbReference type="GO" id="GO:0010143">
    <property type="term" value="P:cutin biosynthetic process"/>
    <property type="evidence" value="ECO:0007669"/>
    <property type="project" value="TreeGrafter"/>
</dbReference>
<dbReference type="AlphaFoldDB" id="A0A200QSW3"/>
<reference evidence="9 10" key="1">
    <citation type="journal article" date="2017" name="Mol. Plant">
        <title>The Genome of Medicinal Plant Macleaya cordata Provides New Insights into Benzylisoquinoline Alkaloids Metabolism.</title>
        <authorList>
            <person name="Liu X."/>
            <person name="Liu Y."/>
            <person name="Huang P."/>
            <person name="Ma Y."/>
            <person name="Qing Z."/>
            <person name="Tang Q."/>
            <person name="Cao H."/>
            <person name="Cheng P."/>
            <person name="Zheng Y."/>
            <person name="Yuan Z."/>
            <person name="Zhou Y."/>
            <person name="Liu J."/>
            <person name="Tang Z."/>
            <person name="Zhuo Y."/>
            <person name="Zhang Y."/>
            <person name="Yu L."/>
            <person name="Huang J."/>
            <person name="Yang P."/>
            <person name="Peng Q."/>
            <person name="Zhang J."/>
            <person name="Jiang W."/>
            <person name="Zhang Z."/>
            <person name="Lin K."/>
            <person name="Ro D.K."/>
            <person name="Chen X."/>
            <person name="Xiong X."/>
            <person name="Shang Y."/>
            <person name="Huang S."/>
            <person name="Zeng J."/>
        </authorList>
    </citation>
    <scope>NUCLEOTIDE SEQUENCE [LARGE SCALE GENOMIC DNA]</scope>
    <source>
        <strain evidence="10">cv. BLH2017</strain>
        <tissue evidence="9">Root</tissue>
    </source>
</reference>
<dbReference type="SUPFAM" id="SSF56801">
    <property type="entry name" value="Acetyl-CoA synthetase-like"/>
    <property type="match status" value="1"/>
</dbReference>
<keyword evidence="7" id="KW-0443">Lipid metabolism</keyword>
<evidence type="ECO:0000259" key="8">
    <source>
        <dbReference type="Pfam" id="PF00501"/>
    </source>
</evidence>
<dbReference type="FunCoup" id="A0A200QSW3">
    <property type="interactions" value="107"/>
</dbReference>
<name>A0A200QSW3_MACCD</name>
<sequence length="661" mass="74823">MKVFAAEVESGHEGRDGEPSVGPVYRNLLDRNGFLPPDPDINTSWDIFSASVKKYPENRMLGWREIIDGKVGHYVWKTYKEVYEEVMHIGSALRASGAEPGARIGIYGSNCPQWIVAMEVCCAHSLICVPLYDTLGQGAVDYIIEHAEIDFVFVQDKKVKQLLNSECRSARRLKLIVCFTSLTKEQKDDAANIGMTPYSWNEFLQMGKENPVEPYPPQPFNICTIMYTSGTSGDPKGVVLTHENTAMYVRGVDLFLAQFEDKMTVDDVYLSFLPLAHILDRMIEEYFFHSGASVGYFHGDINALVEDLMELKPTFFAGVPRVFERVHEGMDMRALEELRPLRRKIFHLLFKYKLAWMNMGYKQKYASPLADLLAFRKVKAKLGGRVRLIISGGAPLSSELEEFLRVTGCAFFVQGYGLTETCGLSTLGFPDELSMIGTVGVVSVFSELRLEEVPEMGYNPLGDPPRGEVCVRGKTVFSGYHKNPELTKEAFKDGWFHTGDIGELLPNGALKIIDRKKNIFKLSQGEYVAVEYLEKVYSFIPIIEDIWVYGNSFKSMLVAVIVPNEANTKTWASLNGHTGSFSELCSLDSLRNYILLELKSTAEKKKMRGFEYIKGVILDPMQFDVERDLVTPTMKKKRNQLLKHYQVEIDEVYESLTGRRH</sequence>